<dbReference type="PANTHER" id="PTHR11711">
    <property type="entry name" value="ADP RIBOSYLATION FACTOR-RELATED"/>
    <property type="match status" value="1"/>
</dbReference>
<sequence length="143" mass="15902">MVGLDAGGKTTILYKLKLGDVVTTIPTLGFNVEAVTYRNLEFTVWDVGTGDKGRGLWCHYFANTHALLLHRALAHELMQNVHVLVFANKQDLPNAMTTDQVTAALDMEALTRNHRWFVQGCCAPKCDGLYEGLDWVVDTVLQP</sequence>
<dbReference type="Proteomes" id="UP000266643">
    <property type="component" value="Unassembled WGS sequence"/>
</dbReference>
<feature type="binding site" evidence="5">
    <location>
        <position position="10"/>
    </location>
    <ligand>
        <name>Mg(2+)</name>
        <dbReference type="ChEBI" id="CHEBI:18420"/>
    </ligand>
</feature>
<evidence type="ECO:0000256" key="3">
    <source>
        <dbReference type="ARBA" id="ARBA00023134"/>
    </source>
</evidence>
<evidence type="ECO:0000256" key="2">
    <source>
        <dbReference type="ARBA" id="ARBA00022741"/>
    </source>
</evidence>
<keyword evidence="5" id="KW-0460">Magnesium</keyword>
<dbReference type="Pfam" id="PF00025">
    <property type="entry name" value="Arf"/>
    <property type="match status" value="2"/>
</dbReference>
<dbReference type="GO" id="GO:0005525">
    <property type="term" value="F:GTP binding"/>
    <property type="evidence" value="ECO:0007669"/>
    <property type="project" value="UniProtKB-KW"/>
</dbReference>
<evidence type="ECO:0000313" key="8">
    <source>
        <dbReference type="Proteomes" id="UP000266643"/>
    </source>
</evidence>
<keyword evidence="5" id="KW-0479">Metal-binding</keyword>
<reference evidence="8 9" key="1">
    <citation type="submission" date="2018-08" db="EMBL/GenBank/DDBJ databases">
        <title>Aphanomyces genome sequencing and annotation.</title>
        <authorList>
            <person name="Minardi D."/>
            <person name="Oidtmann B."/>
            <person name="Van Der Giezen M."/>
            <person name="Studholme D.J."/>
        </authorList>
    </citation>
    <scope>NUCLEOTIDE SEQUENCE [LARGE SCALE GENOMIC DNA]</scope>
    <source>
        <strain evidence="7 8">D2</strain>
        <strain evidence="6 9">Si</strain>
    </source>
</reference>
<dbReference type="Proteomes" id="UP000283543">
    <property type="component" value="Unassembled WGS sequence"/>
</dbReference>
<name>A0A397E3S5_APHAT</name>
<comment type="similarity">
    <text evidence="1">Belongs to the small GTPase superfamily. Arf family.</text>
</comment>
<dbReference type="EMBL" id="QUTB01002626">
    <property type="protein sequence ID" value="RHY71907.1"/>
    <property type="molecule type" value="Genomic_DNA"/>
</dbReference>
<feature type="binding site" evidence="4">
    <location>
        <begin position="3"/>
        <end position="10"/>
    </location>
    <ligand>
        <name>GTP</name>
        <dbReference type="ChEBI" id="CHEBI:37565"/>
    </ligand>
</feature>
<dbReference type="InterPro" id="IPR006689">
    <property type="entry name" value="Small_GTPase_ARF/SAR"/>
</dbReference>
<evidence type="ECO:0008006" key="10">
    <source>
        <dbReference type="Google" id="ProtNLM"/>
    </source>
</evidence>
<dbReference type="PROSITE" id="PS51417">
    <property type="entry name" value="ARF"/>
    <property type="match status" value="1"/>
</dbReference>
<dbReference type="GO" id="GO:0046872">
    <property type="term" value="F:metal ion binding"/>
    <property type="evidence" value="ECO:0007669"/>
    <property type="project" value="UniProtKB-KW"/>
</dbReference>
<feature type="binding site" evidence="4">
    <location>
        <begin position="88"/>
        <end position="91"/>
    </location>
    <ligand>
        <name>GTP</name>
        <dbReference type="ChEBI" id="CHEBI:37565"/>
    </ligand>
</feature>
<dbReference type="GO" id="GO:0003924">
    <property type="term" value="F:GTPase activity"/>
    <property type="evidence" value="ECO:0007669"/>
    <property type="project" value="InterPro"/>
</dbReference>
<dbReference type="CDD" id="cd00878">
    <property type="entry name" value="Arf_Arl"/>
    <property type="match status" value="1"/>
</dbReference>
<evidence type="ECO:0000313" key="7">
    <source>
        <dbReference type="EMBL" id="RHY72802.1"/>
    </source>
</evidence>
<dbReference type="VEuPathDB" id="FungiDB:H257_16426"/>
<evidence type="ECO:0000256" key="4">
    <source>
        <dbReference type="PIRSR" id="PIRSR606689-1"/>
    </source>
</evidence>
<evidence type="ECO:0000256" key="1">
    <source>
        <dbReference type="ARBA" id="ARBA00010290"/>
    </source>
</evidence>
<dbReference type="InterPro" id="IPR027417">
    <property type="entry name" value="P-loop_NTPase"/>
</dbReference>
<feature type="binding site" evidence="5">
    <location>
        <position position="27"/>
    </location>
    <ligand>
        <name>Mg(2+)</name>
        <dbReference type="ChEBI" id="CHEBI:18420"/>
    </ligand>
</feature>
<comment type="caution">
    <text evidence="7">The sequence shown here is derived from an EMBL/GenBank/DDBJ whole genome shotgun (WGS) entry which is preliminary data.</text>
</comment>
<gene>
    <name evidence="7" type="ORF">DYB30_013602</name>
    <name evidence="6" type="ORF">DYB34_012973</name>
</gene>
<evidence type="ECO:0000256" key="5">
    <source>
        <dbReference type="PIRSR" id="PIRSR606689-2"/>
    </source>
</evidence>
<evidence type="ECO:0000313" key="9">
    <source>
        <dbReference type="Proteomes" id="UP000283543"/>
    </source>
</evidence>
<organism evidence="7 8">
    <name type="scientific">Aphanomyces astaci</name>
    <name type="common">Crayfish plague agent</name>
    <dbReference type="NCBI Taxonomy" id="112090"/>
    <lineage>
        <taxon>Eukaryota</taxon>
        <taxon>Sar</taxon>
        <taxon>Stramenopiles</taxon>
        <taxon>Oomycota</taxon>
        <taxon>Saprolegniomycetes</taxon>
        <taxon>Saprolegniales</taxon>
        <taxon>Verrucalvaceae</taxon>
        <taxon>Aphanomyces</taxon>
    </lineage>
</organism>
<dbReference type="FunFam" id="3.40.50.300:FF:000412">
    <property type="entry name" value="ADP-ribosylation factor 1"/>
    <property type="match status" value="1"/>
</dbReference>
<dbReference type="SUPFAM" id="SSF52540">
    <property type="entry name" value="P-loop containing nucleoside triphosphate hydrolases"/>
    <property type="match status" value="1"/>
</dbReference>
<keyword evidence="2 4" id="KW-0547">Nucleotide-binding</keyword>
<dbReference type="EMBL" id="QUTD01003451">
    <property type="protein sequence ID" value="RHY72802.1"/>
    <property type="molecule type" value="Genomic_DNA"/>
</dbReference>
<dbReference type="GO" id="GO:0030010">
    <property type="term" value="P:establishment of cell polarity"/>
    <property type="evidence" value="ECO:0007669"/>
    <property type="project" value="UniProtKB-ARBA"/>
</dbReference>
<keyword evidence="3 4" id="KW-0342">GTP-binding</keyword>
<dbReference type="SMART" id="SM00177">
    <property type="entry name" value="ARF"/>
    <property type="match status" value="1"/>
</dbReference>
<dbReference type="Gene3D" id="3.40.50.300">
    <property type="entry name" value="P-loop containing nucleotide triphosphate hydrolases"/>
    <property type="match status" value="2"/>
</dbReference>
<evidence type="ECO:0000313" key="6">
    <source>
        <dbReference type="EMBL" id="RHY71907.1"/>
    </source>
</evidence>
<accession>A0A397E3S5</accession>
<proteinExistence type="inferred from homology"/>
<dbReference type="InterPro" id="IPR024156">
    <property type="entry name" value="Small_GTPase_ARF"/>
</dbReference>
<protein>
    <recommendedName>
        <fullName evidence="10">ADP-ribosylation factor</fullName>
    </recommendedName>
</protein>
<dbReference type="AlphaFoldDB" id="A0A397E3S5"/>